<dbReference type="RefSeq" id="WP_152664236.1">
    <property type="nucleotide sequence ID" value="NZ_JXNU01000003.1"/>
</dbReference>
<dbReference type="PATRIC" id="fig|65700.7.peg.4602"/>
<gene>
    <name evidence="1" type="ORF">SY86_18465</name>
</gene>
<organism evidence="1 2">
    <name type="scientific">Erwinia tracheiphila</name>
    <dbReference type="NCBI Taxonomy" id="65700"/>
    <lineage>
        <taxon>Bacteria</taxon>
        <taxon>Pseudomonadati</taxon>
        <taxon>Pseudomonadota</taxon>
        <taxon>Gammaproteobacteria</taxon>
        <taxon>Enterobacterales</taxon>
        <taxon>Erwiniaceae</taxon>
        <taxon>Erwinia</taxon>
    </lineage>
</organism>
<protein>
    <submittedName>
        <fullName evidence="1">Uncharacterized protein</fullName>
    </submittedName>
</protein>
<name>A0A0M2KC77_9GAMM</name>
<comment type="caution">
    <text evidence="1">The sequence shown here is derived from an EMBL/GenBank/DDBJ whole genome shotgun (WGS) entry which is preliminary data.</text>
</comment>
<accession>A0A0M2KC77</accession>
<evidence type="ECO:0000313" key="1">
    <source>
        <dbReference type="EMBL" id="KKF36960.1"/>
    </source>
</evidence>
<sequence length="74" mass="8094">MRNLQLPERKRVICLVLTDAANSQQGIMKIGFQHIAGQVTHCICAYRVNTIVIIIASVRLQVTAVGDGPLSTFT</sequence>
<dbReference type="Proteomes" id="UP000033924">
    <property type="component" value="Unassembled WGS sequence"/>
</dbReference>
<proteinExistence type="predicted"/>
<dbReference type="AlphaFoldDB" id="A0A0M2KC77"/>
<keyword evidence="2" id="KW-1185">Reference proteome</keyword>
<dbReference type="EMBL" id="JXNU01000003">
    <property type="protein sequence ID" value="KKF36960.1"/>
    <property type="molecule type" value="Genomic_DNA"/>
</dbReference>
<reference evidence="1 2" key="1">
    <citation type="submission" date="2015-01" db="EMBL/GenBank/DDBJ databases">
        <title>Erwinia tracheiphila.</title>
        <authorList>
            <person name="Shapiro L.R."/>
        </authorList>
    </citation>
    <scope>NUCLEOTIDE SEQUENCE [LARGE SCALE GENOMIC DNA]</scope>
    <source>
        <strain evidence="1 2">BuffGH</strain>
    </source>
</reference>
<evidence type="ECO:0000313" key="2">
    <source>
        <dbReference type="Proteomes" id="UP000033924"/>
    </source>
</evidence>